<dbReference type="EMBL" id="CP043925">
    <property type="protein sequence ID" value="QHN09186.1"/>
    <property type="molecule type" value="Genomic_DNA"/>
</dbReference>
<sequence length="89" mass="10108">MNESNEIYCLYKTPPKEVKQNQNIENHHFTDMILQTKVTAKDALDKLAYLAGIKNAPSDDKYSKLNTSNLYSLLESANLLGYDIEIVNV</sequence>
<reference evidence="1 2" key="1">
    <citation type="submission" date="2019-09" db="EMBL/GenBank/DDBJ databases">
        <title>Emergence of a chromosome-mediated tetracycline resistance gene in Proteus strain.</title>
        <authorList>
            <person name="He D."/>
            <person name="Wang L."/>
        </authorList>
    </citation>
    <scope>NUCLEOTIDE SEQUENCE [LARGE SCALE GENOMIC DNA]</scope>
    <source>
        <strain evidence="1 2">T60</strain>
    </source>
</reference>
<protein>
    <submittedName>
        <fullName evidence="1">XRE family transcriptional regulator</fullName>
    </submittedName>
</protein>
<accession>A0A6I7CZZ6</accession>
<dbReference type="KEGG" id="pcol:F1325_01345"/>
<gene>
    <name evidence="1" type="ORF">F1325_01345</name>
</gene>
<name>A0A6I7CZZ6_9GAMM</name>
<dbReference type="Proteomes" id="UP000464700">
    <property type="component" value="Chromosome"/>
</dbReference>
<proteinExistence type="predicted"/>
<dbReference type="AlphaFoldDB" id="A0A6I7CZZ6"/>
<keyword evidence="2" id="KW-1185">Reference proteome</keyword>
<evidence type="ECO:0000313" key="1">
    <source>
        <dbReference type="EMBL" id="QHN09186.1"/>
    </source>
</evidence>
<organism evidence="1 2">
    <name type="scientific">Proteus columbae</name>
    <dbReference type="NCBI Taxonomy" id="1987580"/>
    <lineage>
        <taxon>Bacteria</taxon>
        <taxon>Pseudomonadati</taxon>
        <taxon>Pseudomonadota</taxon>
        <taxon>Gammaproteobacteria</taxon>
        <taxon>Enterobacterales</taxon>
        <taxon>Morganellaceae</taxon>
        <taxon>Proteus</taxon>
    </lineage>
</organism>
<evidence type="ECO:0000313" key="2">
    <source>
        <dbReference type="Proteomes" id="UP000464700"/>
    </source>
</evidence>
<dbReference type="RefSeq" id="WP_160229898.1">
    <property type="nucleotide sequence ID" value="NZ_CP043925.1"/>
</dbReference>